<keyword evidence="4" id="KW-1185">Reference proteome</keyword>
<evidence type="ECO:0000313" key="5">
    <source>
        <dbReference type="WBParaSite" id="PDA_v2.g5585.t1"/>
    </source>
</evidence>
<keyword evidence="2" id="KW-0677">Repeat</keyword>
<accession>A0A914QQ97</accession>
<dbReference type="GO" id="GO:0061512">
    <property type="term" value="P:protein localization to cilium"/>
    <property type="evidence" value="ECO:0007669"/>
    <property type="project" value="TreeGrafter"/>
</dbReference>
<evidence type="ECO:0000256" key="2">
    <source>
        <dbReference type="ARBA" id="ARBA00022737"/>
    </source>
</evidence>
<dbReference type="AlphaFoldDB" id="A0A914QQ97"/>
<dbReference type="InterPro" id="IPR039857">
    <property type="entry name" value="Ift122/121"/>
</dbReference>
<name>A0A914QQ97_9BILA</name>
<dbReference type="GO" id="GO:0097730">
    <property type="term" value="C:non-motile cilium"/>
    <property type="evidence" value="ECO:0007669"/>
    <property type="project" value="TreeGrafter"/>
</dbReference>
<dbReference type="GO" id="GO:0035721">
    <property type="term" value="P:intraciliary retrograde transport"/>
    <property type="evidence" value="ECO:0007669"/>
    <property type="project" value="TreeGrafter"/>
</dbReference>
<proteinExistence type="predicted"/>
<dbReference type="Gene3D" id="1.25.40.470">
    <property type="match status" value="1"/>
</dbReference>
<reference evidence="5" key="1">
    <citation type="submission" date="2022-11" db="UniProtKB">
        <authorList>
            <consortium name="WormBaseParasite"/>
        </authorList>
    </citation>
    <scope>IDENTIFICATION</scope>
</reference>
<dbReference type="PANTHER" id="PTHR12764">
    <property type="entry name" value="WD REPEAT DOMAIN-RELATED"/>
    <property type="match status" value="1"/>
</dbReference>
<protein>
    <recommendedName>
        <fullName evidence="3">Intraflagellar transport protein 122 homolog TPR domain-containing protein</fullName>
    </recommendedName>
</protein>
<feature type="domain" description="Intraflagellar transport protein 122 homolog TPR" evidence="3">
    <location>
        <begin position="1"/>
        <end position="256"/>
    </location>
</feature>
<dbReference type="PANTHER" id="PTHR12764:SF4">
    <property type="entry name" value="INTRAFLAGELLAR TRANSPORT PROTEIN 122 HOMOLOG"/>
    <property type="match status" value="1"/>
</dbReference>
<dbReference type="WBParaSite" id="PDA_v2.g5585.t1">
    <property type="protein sequence ID" value="PDA_v2.g5585.t1"/>
    <property type="gene ID" value="PDA_v2.g5585"/>
</dbReference>
<evidence type="ECO:0000313" key="4">
    <source>
        <dbReference type="Proteomes" id="UP000887578"/>
    </source>
</evidence>
<evidence type="ECO:0000259" key="3">
    <source>
        <dbReference type="Pfam" id="PF25295"/>
    </source>
</evidence>
<dbReference type="GO" id="GO:1905515">
    <property type="term" value="P:non-motile cilium assembly"/>
    <property type="evidence" value="ECO:0007669"/>
    <property type="project" value="TreeGrafter"/>
</dbReference>
<dbReference type="GO" id="GO:0030991">
    <property type="term" value="C:intraciliary transport particle A"/>
    <property type="evidence" value="ECO:0007669"/>
    <property type="project" value="TreeGrafter"/>
</dbReference>
<dbReference type="InterPro" id="IPR057411">
    <property type="entry name" value="TPR_IFT122"/>
</dbReference>
<evidence type="ECO:0000256" key="1">
    <source>
        <dbReference type="ARBA" id="ARBA00022574"/>
    </source>
</evidence>
<dbReference type="Pfam" id="PF25295">
    <property type="entry name" value="TPR_IFT122"/>
    <property type="match status" value="1"/>
</dbReference>
<keyword evidence="1" id="KW-0853">WD repeat</keyword>
<dbReference type="Proteomes" id="UP000887578">
    <property type="component" value="Unplaced"/>
</dbReference>
<sequence>MLILISEIEQMIERGEPREMQLAHIFACNGRFREAAALFQDNGYEQRCLDMFSDLRMFDQAQELLSKASSETQRALLRKKADWAENSNDVRMAAEMLMASGDYDKAIMLMINNDWLDMIVNALRKMDKSDVETLRKIGAYLVKKQEYTLASKLFISLNDYKAILQMHITAEHWEDAFVLARRYPHLAKDVYLPYARWLAERDRFEEAQKAYHEAGMEEEAFRVLTQLTNNAVNENRFKDAAYFNWLLGMQYLQRAAEEPC</sequence>
<organism evidence="4 5">
    <name type="scientific">Panagrolaimus davidi</name>
    <dbReference type="NCBI Taxonomy" id="227884"/>
    <lineage>
        <taxon>Eukaryota</taxon>
        <taxon>Metazoa</taxon>
        <taxon>Ecdysozoa</taxon>
        <taxon>Nematoda</taxon>
        <taxon>Chromadorea</taxon>
        <taxon>Rhabditida</taxon>
        <taxon>Tylenchina</taxon>
        <taxon>Panagrolaimomorpha</taxon>
        <taxon>Panagrolaimoidea</taxon>
        <taxon>Panagrolaimidae</taxon>
        <taxon>Panagrolaimus</taxon>
    </lineage>
</organism>